<feature type="region of interest" description="Disordered" evidence="1">
    <location>
        <begin position="132"/>
        <end position="193"/>
    </location>
</feature>
<feature type="compositionally biased region" description="Basic and acidic residues" evidence="1">
    <location>
        <begin position="381"/>
        <end position="392"/>
    </location>
</feature>
<dbReference type="OrthoDB" id="5414969at2759"/>
<feature type="compositionally biased region" description="Polar residues" evidence="1">
    <location>
        <begin position="436"/>
        <end position="454"/>
    </location>
</feature>
<dbReference type="InParanoid" id="A0A3N4LTP7"/>
<dbReference type="CDD" id="cd04301">
    <property type="entry name" value="NAT_SF"/>
    <property type="match status" value="1"/>
</dbReference>
<feature type="compositionally biased region" description="Acidic residues" evidence="1">
    <location>
        <begin position="354"/>
        <end position="364"/>
    </location>
</feature>
<feature type="region of interest" description="Disordered" evidence="1">
    <location>
        <begin position="354"/>
        <end position="461"/>
    </location>
</feature>
<name>A0A3N4LTP7_9PEZI</name>
<evidence type="ECO:0000313" key="3">
    <source>
        <dbReference type="Proteomes" id="UP000267821"/>
    </source>
</evidence>
<evidence type="ECO:0000313" key="2">
    <source>
        <dbReference type="EMBL" id="RPB21385.1"/>
    </source>
</evidence>
<sequence length="492" mass="54283">MCDDLLAHHHRISAPSSIPLSSNPTWFTTQPATLSDAPPRTYLFLPLSFSIDPATCLSTSRSPATRKKATPAPSAAETAVTTIFDYFPAFFDINKRWTIYAFDKSVLALYPQKADRCEMIYEMVYSHAEHASRHQLHPQLPSQHHHQRDHHPHNLHTPASPPRGRIGYPSSTPHSRSSSPGPHHHSHHHTPHITSSYDLVEDTAWFTSTHPHLRTLLNPPNGFDSTGEKCLSLIDLHSPPSHPQKRAGYILLRLPTPSSPNRLYISRLEIFPEYRGAGGGRHWSLVGRGLVKMLLEAVVEVAGDFGGSGIAGEGVDVWMNLGAETETEVGRCALGMGWVVNRCLWVVEKNEVNEAEEEEGEEVAVEEKGEKKSEGVVVQVQEKEKWEEEEKVPQQQKGDAGSDAHAHAAGGNPVRQEGKQDAAVQSHAGVPVGTAHPSTSTSHVHAQAHTQGNPKQVKHWSFGEWGKGMKGWRERWVKALDDIGHGHGHGKT</sequence>
<keyword evidence="3" id="KW-1185">Reference proteome</keyword>
<dbReference type="EMBL" id="ML121560">
    <property type="protein sequence ID" value="RPB21385.1"/>
    <property type="molecule type" value="Genomic_DNA"/>
</dbReference>
<dbReference type="Proteomes" id="UP000267821">
    <property type="component" value="Unassembled WGS sequence"/>
</dbReference>
<reference evidence="2 3" key="1">
    <citation type="journal article" date="2018" name="Nat. Ecol. Evol.">
        <title>Pezizomycetes genomes reveal the molecular basis of ectomycorrhizal truffle lifestyle.</title>
        <authorList>
            <person name="Murat C."/>
            <person name="Payen T."/>
            <person name="Noel B."/>
            <person name="Kuo A."/>
            <person name="Morin E."/>
            <person name="Chen J."/>
            <person name="Kohler A."/>
            <person name="Krizsan K."/>
            <person name="Balestrini R."/>
            <person name="Da Silva C."/>
            <person name="Montanini B."/>
            <person name="Hainaut M."/>
            <person name="Levati E."/>
            <person name="Barry K.W."/>
            <person name="Belfiori B."/>
            <person name="Cichocki N."/>
            <person name="Clum A."/>
            <person name="Dockter R.B."/>
            <person name="Fauchery L."/>
            <person name="Guy J."/>
            <person name="Iotti M."/>
            <person name="Le Tacon F."/>
            <person name="Lindquist E.A."/>
            <person name="Lipzen A."/>
            <person name="Malagnac F."/>
            <person name="Mello A."/>
            <person name="Molinier V."/>
            <person name="Miyauchi S."/>
            <person name="Poulain J."/>
            <person name="Riccioni C."/>
            <person name="Rubini A."/>
            <person name="Sitrit Y."/>
            <person name="Splivallo R."/>
            <person name="Traeger S."/>
            <person name="Wang M."/>
            <person name="Zifcakova L."/>
            <person name="Wipf D."/>
            <person name="Zambonelli A."/>
            <person name="Paolocci F."/>
            <person name="Nowrousian M."/>
            <person name="Ottonello S."/>
            <person name="Baldrian P."/>
            <person name="Spatafora J.W."/>
            <person name="Henrissat B."/>
            <person name="Nagy L.G."/>
            <person name="Aury J.M."/>
            <person name="Wincker P."/>
            <person name="Grigoriev I.V."/>
            <person name="Bonfante P."/>
            <person name="Martin F.M."/>
        </authorList>
    </citation>
    <scope>NUCLEOTIDE SEQUENCE [LARGE SCALE GENOMIC DNA]</scope>
    <source>
        <strain evidence="2 3">ATCC MYA-4762</strain>
    </source>
</reference>
<feature type="compositionally biased region" description="Low complexity" evidence="1">
    <location>
        <begin position="169"/>
        <end position="181"/>
    </location>
</feature>
<dbReference type="AlphaFoldDB" id="A0A3N4LTP7"/>
<feature type="compositionally biased region" description="Basic and acidic residues" evidence="1">
    <location>
        <begin position="365"/>
        <end position="374"/>
    </location>
</feature>
<gene>
    <name evidence="2" type="ORF">L211DRAFT_840811</name>
</gene>
<accession>A0A3N4LTP7</accession>
<proteinExistence type="predicted"/>
<feature type="compositionally biased region" description="Basic residues" evidence="1">
    <location>
        <begin position="143"/>
        <end position="154"/>
    </location>
</feature>
<protein>
    <submittedName>
        <fullName evidence="2">Uncharacterized protein</fullName>
    </submittedName>
</protein>
<organism evidence="2 3">
    <name type="scientific">Terfezia boudieri ATCC MYA-4762</name>
    <dbReference type="NCBI Taxonomy" id="1051890"/>
    <lineage>
        <taxon>Eukaryota</taxon>
        <taxon>Fungi</taxon>
        <taxon>Dikarya</taxon>
        <taxon>Ascomycota</taxon>
        <taxon>Pezizomycotina</taxon>
        <taxon>Pezizomycetes</taxon>
        <taxon>Pezizales</taxon>
        <taxon>Pezizaceae</taxon>
        <taxon>Terfezia</taxon>
    </lineage>
</organism>
<feature type="compositionally biased region" description="Basic residues" evidence="1">
    <location>
        <begin position="182"/>
        <end position="191"/>
    </location>
</feature>
<evidence type="ECO:0000256" key="1">
    <source>
        <dbReference type="SAM" id="MobiDB-lite"/>
    </source>
</evidence>